<sequence>MMESKSSSHMDKDAGLQPPATINSPTVKALVSNCILTAPGAGIKLGAEDSTGVALYMTNRFSAHKNPAKGVHRKDPIEHINEGCLDPVEYPGVKGVLVESCFQKTPFGVLRVCDGKTPKALAIARSMEEQVIHCKVTSGGLVVVLPFSFVYKDNEEILRRRLWNWLLELPLSLQAAP</sequence>
<keyword evidence="3" id="KW-1185">Reference proteome</keyword>
<evidence type="ECO:0000313" key="3">
    <source>
        <dbReference type="Proteomes" id="UP001279734"/>
    </source>
</evidence>
<feature type="region of interest" description="Disordered" evidence="1">
    <location>
        <begin position="1"/>
        <end position="21"/>
    </location>
</feature>
<name>A0AAD3XSF8_NEPGR</name>
<proteinExistence type="predicted"/>
<dbReference type="Proteomes" id="UP001279734">
    <property type="component" value="Unassembled WGS sequence"/>
</dbReference>
<evidence type="ECO:0000256" key="1">
    <source>
        <dbReference type="SAM" id="MobiDB-lite"/>
    </source>
</evidence>
<gene>
    <name evidence="2" type="ORF">Nepgr_016376</name>
</gene>
<dbReference type="AlphaFoldDB" id="A0AAD3XSF8"/>
<organism evidence="2 3">
    <name type="scientific">Nepenthes gracilis</name>
    <name type="common">Slender pitcher plant</name>
    <dbReference type="NCBI Taxonomy" id="150966"/>
    <lineage>
        <taxon>Eukaryota</taxon>
        <taxon>Viridiplantae</taxon>
        <taxon>Streptophyta</taxon>
        <taxon>Embryophyta</taxon>
        <taxon>Tracheophyta</taxon>
        <taxon>Spermatophyta</taxon>
        <taxon>Magnoliopsida</taxon>
        <taxon>eudicotyledons</taxon>
        <taxon>Gunneridae</taxon>
        <taxon>Pentapetalae</taxon>
        <taxon>Caryophyllales</taxon>
        <taxon>Nepenthaceae</taxon>
        <taxon>Nepenthes</taxon>
    </lineage>
</organism>
<dbReference type="EMBL" id="BSYO01000014">
    <property type="protein sequence ID" value="GMH14535.1"/>
    <property type="molecule type" value="Genomic_DNA"/>
</dbReference>
<feature type="compositionally biased region" description="Basic and acidic residues" evidence="1">
    <location>
        <begin position="1"/>
        <end position="14"/>
    </location>
</feature>
<comment type="caution">
    <text evidence="2">The sequence shown here is derived from an EMBL/GenBank/DDBJ whole genome shotgun (WGS) entry which is preliminary data.</text>
</comment>
<evidence type="ECO:0000313" key="2">
    <source>
        <dbReference type="EMBL" id="GMH14535.1"/>
    </source>
</evidence>
<protein>
    <submittedName>
        <fullName evidence="2">Uncharacterized protein</fullName>
    </submittedName>
</protein>
<accession>A0AAD3XSF8</accession>
<reference evidence="2" key="1">
    <citation type="submission" date="2023-05" db="EMBL/GenBank/DDBJ databases">
        <title>Nepenthes gracilis genome sequencing.</title>
        <authorList>
            <person name="Fukushima K."/>
        </authorList>
    </citation>
    <scope>NUCLEOTIDE SEQUENCE</scope>
    <source>
        <strain evidence="2">SING2019-196</strain>
    </source>
</reference>